<comment type="caution">
    <text evidence="3">The sequence shown here is derived from an EMBL/GenBank/DDBJ whole genome shotgun (WGS) entry which is preliminary data.</text>
</comment>
<gene>
    <name evidence="3" type="ORF">WJX84_011608</name>
</gene>
<evidence type="ECO:0000313" key="3">
    <source>
        <dbReference type="EMBL" id="KAK9838215.1"/>
    </source>
</evidence>
<organism evidence="3 4">
    <name type="scientific">Apatococcus fuscideae</name>
    <dbReference type="NCBI Taxonomy" id="2026836"/>
    <lineage>
        <taxon>Eukaryota</taxon>
        <taxon>Viridiplantae</taxon>
        <taxon>Chlorophyta</taxon>
        <taxon>core chlorophytes</taxon>
        <taxon>Trebouxiophyceae</taxon>
        <taxon>Chlorellales</taxon>
        <taxon>Chlorellaceae</taxon>
        <taxon>Apatococcus</taxon>
    </lineage>
</organism>
<sequence length="614" mass="66911">MGCCSSSPQAREARDVSLAGLAEKRVYPKKEAPSGLQIRISTACWIARLPFTGACTVSQTETGTFAAIFVGHNGAEASQYCLRNAKQEFDVQCMTEGKDRMVAMQKVLHTLDARFRAEESLPTQTRASVGASGALMFLETATDTLYVASVGECGCVLGSLDHGLATQRSQGILLTRATQEPVFNQEAMLIGFARAKLPPAGRQSIESADPLLQPTCHVRVATRRLTPLDEHILLGSETFWGLVSPDDAALRSHLHLKAHSAIKIGRTFTAPSYMAPLQAGLSASSQAERAEIPNTAEHMVLWAMLKAASAIGRKLGRKVTVESLRQLPVAPAHPPAKAKRGLCCCFGSPRNLQQEPVPVPIRPPHRGFHGDVGLVTVALRWPTASLNQAFVDELRAGGDGLKGLQALDTPHLRARFRWRQIRTLCVEFARQRRLLLLQKWWQIVDDEMRNAKKRAQKLEEMMLSAGGESASPDKRDCFADQDGKRQGLHISSGTFKCPKKGGKQAEMRLPFTLARPLVQAIGLKQGTKPARPAIWVRQGRQSEVCSIISRNSNCTENSLNVCINGIRRLFPMAERVPGAFLAIQATASCHFEVQSLQDQQACLAADGGLEAQAP</sequence>
<dbReference type="Proteomes" id="UP001485043">
    <property type="component" value="Unassembled WGS sequence"/>
</dbReference>
<dbReference type="Gene3D" id="3.60.40.10">
    <property type="entry name" value="PPM-type phosphatase domain"/>
    <property type="match status" value="1"/>
</dbReference>
<dbReference type="AlphaFoldDB" id="A0AAW1RVS5"/>
<feature type="coiled-coil region" evidence="1">
    <location>
        <begin position="441"/>
        <end position="468"/>
    </location>
</feature>
<accession>A0AAW1RVS5</accession>
<keyword evidence="4" id="KW-1185">Reference proteome</keyword>
<evidence type="ECO:0000256" key="1">
    <source>
        <dbReference type="SAM" id="Coils"/>
    </source>
</evidence>
<proteinExistence type="predicted"/>
<dbReference type="InterPro" id="IPR001932">
    <property type="entry name" value="PPM-type_phosphatase-like_dom"/>
</dbReference>
<evidence type="ECO:0000313" key="4">
    <source>
        <dbReference type="Proteomes" id="UP001485043"/>
    </source>
</evidence>
<dbReference type="Pfam" id="PF00481">
    <property type="entry name" value="PP2C"/>
    <property type="match status" value="1"/>
</dbReference>
<dbReference type="SUPFAM" id="SSF81606">
    <property type="entry name" value="PP2C-like"/>
    <property type="match status" value="1"/>
</dbReference>
<dbReference type="PROSITE" id="PS51746">
    <property type="entry name" value="PPM_2"/>
    <property type="match status" value="1"/>
</dbReference>
<protein>
    <recommendedName>
        <fullName evidence="2">PPM-type phosphatase domain-containing protein</fullName>
    </recommendedName>
</protein>
<feature type="domain" description="PPM-type phosphatase" evidence="2">
    <location>
        <begin position="37"/>
        <end position="326"/>
    </location>
</feature>
<reference evidence="3 4" key="1">
    <citation type="journal article" date="2024" name="Nat. Commun.">
        <title>Phylogenomics reveals the evolutionary origins of lichenization in chlorophyte algae.</title>
        <authorList>
            <person name="Puginier C."/>
            <person name="Libourel C."/>
            <person name="Otte J."/>
            <person name="Skaloud P."/>
            <person name="Haon M."/>
            <person name="Grisel S."/>
            <person name="Petersen M."/>
            <person name="Berrin J.G."/>
            <person name="Delaux P.M."/>
            <person name="Dal Grande F."/>
            <person name="Keller J."/>
        </authorList>
    </citation>
    <scope>NUCLEOTIDE SEQUENCE [LARGE SCALE GENOMIC DNA]</scope>
    <source>
        <strain evidence="3 4">SAG 2523</strain>
    </source>
</reference>
<keyword evidence="1" id="KW-0175">Coiled coil</keyword>
<dbReference type="InterPro" id="IPR036457">
    <property type="entry name" value="PPM-type-like_dom_sf"/>
</dbReference>
<name>A0AAW1RVS5_9CHLO</name>
<evidence type="ECO:0000259" key="2">
    <source>
        <dbReference type="PROSITE" id="PS51746"/>
    </source>
</evidence>
<dbReference type="EMBL" id="JALJOV010001931">
    <property type="protein sequence ID" value="KAK9838215.1"/>
    <property type="molecule type" value="Genomic_DNA"/>
</dbReference>